<proteinExistence type="predicted"/>
<evidence type="ECO:0000259" key="1">
    <source>
        <dbReference type="Pfam" id="PF16206"/>
    </source>
</evidence>
<organism evidence="2 3">
    <name type="scientific">Mya arenaria</name>
    <name type="common">Soft-shell clam</name>
    <dbReference type="NCBI Taxonomy" id="6604"/>
    <lineage>
        <taxon>Eukaryota</taxon>
        <taxon>Metazoa</taxon>
        <taxon>Spiralia</taxon>
        <taxon>Lophotrochozoa</taxon>
        <taxon>Mollusca</taxon>
        <taxon>Bivalvia</taxon>
        <taxon>Autobranchia</taxon>
        <taxon>Heteroconchia</taxon>
        <taxon>Euheterodonta</taxon>
        <taxon>Imparidentia</taxon>
        <taxon>Neoheterodontei</taxon>
        <taxon>Myida</taxon>
        <taxon>Myoidea</taxon>
        <taxon>Myidae</taxon>
        <taxon>Mya</taxon>
    </lineage>
</organism>
<accession>A0ABY7FXJ4</accession>
<reference evidence="2" key="1">
    <citation type="submission" date="2022-11" db="EMBL/GenBank/DDBJ databases">
        <title>Centuries of genome instability and evolution in soft-shell clam transmissible cancer (bioRxiv).</title>
        <authorList>
            <person name="Hart S.F.M."/>
            <person name="Yonemitsu M.A."/>
            <person name="Giersch R.M."/>
            <person name="Beal B.F."/>
            <person name="Arriagada G."/>
            <person name="Davis B.W."/>
            <person name="Ostrander E.A."/>
            <person name="Goff S.P."/>
            <person name="Metzger M.J."/>
        </authorList>
    </citation>
    <scope>NUCLEOTIDE SEQUENCE</scope>
    <source>
        <strain evidence="2">MELC-2E11</strain>
        <tissue evidence="2">Siphon/mantle</tissue>
    </source>
</reference>
<keyword evidence="3" id="KW-1185">Reference proteome</keyword>
<protein>
    <submittedName>
        <fullName evidence="2">MON2-like protein</fullName>
    </submittedName>
</protein>
<feature type="domain" description="Mon2 C-terminal" evidence="1">
    <location>
        <begin position="108"/>
        <end position="227"/>
    </location>
</feature>
<feature type="domain" description="Mon2 C-terminal" evidence="1">
    <location>
        <begin position="2"/>
        <end position="107"/>
    </location>
</feature>
<dbReference type="Pfam" id="PF16206">
    <property type="entry name" value="Mon2_C"/>
    <property type="match status" value="2"/>
</dbReference>
<evidence type="ECO:0000313" key="3">
    <source>
        <dbReference type="Proteomes" id="UP001164746"/>
    </source>
</evidence>
<feature type="non-terminal residue" evidence="2">
    <location>
        <position position="235"/>
    </location>
</feature>
<evidence type="ECO:0000313" key="2">
    <source>
        <dbReference type="EMBL" id="WAR26923.1"/>
    </source>
</evidence>
<sequence>TLRQPLSLKYGCPSSSTWMLAINSLLRVLESGLPVARKNEAMFTSMWAELATTLEEFLFSKNPTPANLSIEDFQRDEALDCKVVHMLRDDILPFASTVPPEFTEKVIRKLREEFAKTCFETLLQFSYMNRSKAEDTSITKLAVISLLQRCQDVVKKYAEDERLSGKCPLPRPRLAEMASVLKAVTTLIASLKKAPQANVDCTTSPSPSVCKALRDALAEYKDLLAPPAVMMQNGR</sequence>
<name>A0ABY7FXJ4_MYAAR</name>
<gene>
    <name evidence="2" type="ORF">MAR_012627</name>
</gene>
<dbReference type="Proteomes" id="UP001164746">
    <property type="component" value="Chromosome 14"/>
</dbReference>
<dbReference type="EMBL" id="CP111025">
    <property type="protein sequence ID" value="WAR26923.1"/>
    <property type="molecule type" value="Genomic_DNA"/>
</dbReference>
<dbReference type="InterPro" id="IPR032817">
    <property type="entry name" value="Mon2_C"/>
</dbReference>